<dbReference type="Gene3D" id="1.20.140.160">
    <property type="match status" value="1"/>
</dbReference>
<sequence>MYEWLRDYQRLMQEIDYLEFELQRYKKELGRWSRGDLSDVKLTEKSKAANLEEIIRTTEHELAHKMNDMRDAKTLISMFKGLDNQILYLKYVEGMTLESIAEELTYSTSHIYKKHAEIMKSIKFAHEINSHFSFPQYHE</sequence>
<dbReference type="RefSeq" id="WP_244745813.1">
    <property type="nucleotide sequence ID" value="NZ_CP095071.1"/>
</dbReference>
<dbReference type="EMBL" id="CP095071">
    <property type="protein sequence ID" value="UOQ85680.1"/>
    <property type="molecule type" value="Genomic_DNA"/>
</dbReference>
<evidence type="ECO:0000313" key="3">
    <source>
        <dbReference type="Proteomes" id="UP000831537"/>
    </source>
</evidence>
<keyword evidence="1" id="KW-0175">Coiled coil</keyword>
<feature type="coiled-coil region" evidence="1">
    <location>
        <begin position="8"/>
        <end position="68"/>
    </location>
</feature>
<protein>
    <recommendedName>
        <fullName evidence="4">DUF1492 domain-containing protein</fullName>
    </recommendedName>
</protein>
<dbReference type="Proteomes" id="UP000831537">
    <property type="component" value="Chromosome"/>
</dbReference>
<reference evidence="2 3" key="1">
    <citation type="submission" date="2022-04" db="EMBL/GenBank/DDBJ databases">
        <title>Gracilibacillus sp. isolated from saltern.</title>
        <authorList>
            <person name="Won M."/>
            <person name="Lee C.-M."/>
            <person name="Woen H.-Y."/>
            <person name="Kwon S.-W."/>
        </authorList>
    </citation>
    <scope>NUCLEOTIDE SEQUENCE [LARGE SCALE GENOMIC DNA]</scope>
    <source>
        <strain evidence="2 3">SSPM10-3</strain>
    </source>
</reference>
<evidence type="ECO:0000256" key="1">
    <source>
        <dbReference type="SAM" id="Coils"/>
    </source>
</evidence>
<dbReference type="SUPFAM" id="SSF88659">
    <property type="entry name" value="Sigma3 and sigma4 domains of RNA polymerase sigma factors"/>
    <property type="match status" value="1"/>
</dbReference>
<gene>
    <name evidence="2" type="ORF">MUN87_01875</name>
</gene>
<dbReference type="InterPro" id="IPR013324">
    <property type="entry name" value="RNA_pol_sigma_r3/r4-like"/>
</dbReference>
<evidence type="ECO:0000313" key="2">
    <source>
        <dbReference type="EMBL" id="UOQ85680.1"/>
    </source>
</evidence>
<organism evidence="2 3">
    <name type="scientific">Gracilibacillus salinarum</name>
    <dbReference type="NCBI Taxonomy" id="2932255"/>
    <lineage>
        <taxon>Bacteria</taxon>
        <taxon>Bacillati</taxon>
        <taxon>Bacillota</taxon>
        <taxon>Bacilli</taxon>
        <taxon>Bacillales</taxon>
        <taxon>Bacillaceae</taxon>
        <taxon>Gracilibacillus</taxon>
    </lineage>
</organism>
<proteinExistence type="predicted"/>
<name>A0ABY4GND3_9BACI</name>
<keyword evidence="3" id="KW-1185">Reference proteome</keyword>
<accession>A0ABY4GND3</accession>
<evidence type="ECO:0008006" key="4">
    <source>
        <dbReference type="Google" id="ProtNLM"/>
    </source>
</evidence>